<dbReference type="InterPro" id="IPR009057">
    <property type="entry name" value="Homeodomain-like_sf"/>
</dbReference>
<keyword evidence="1 2" id="KW-0238">DNA-binding</keyword>
<dbReference type="AlphaFoldDB" id="A0A370B4X3"/>
<evidence type="ECO:0000256" key="2">
    <source>
        <dbReference type="PROSITE-ProRule" id="PRU00335"/>
    </source>
</evidence>
<proteinExistence type="predicted"/>
<dbReference type="PANTHER" id="PTHR30055">
    <property type="entry name" value="HTH-TYPE TRANSCRIPTIONAL REGULATOR RUTR"/>
    <property type="match status" value="1"/>
</dbReference>
<dbReference type="InterPro" id="IPR001647">
    <property type="entry name" value="HTH_TetR"/>
</dbReference>
<evidence type="ECO:0000313" key="6">
    <source>
        <dbReference type="Proteomes" id="UP000253741"/>
    </source>
</evidence>
<dbReference type="InterPro" id="IPR036271">
    <property type="entry name" value="Tet_transcr_reg_TetR-rel_C_sf"/>
</dbReference>
<dbReference type="SUPFAM" id="SSF46689">
    <property type="entry name" value="Homeodomain-like"/>
    <property type="match status" value="1"/>
</dbReference>
<feature type="compositionally biased region" description="Pro residues" evidence="3">
    <location>
        <begin position="202"/>
        <end position="212"/>
    </location>
</feature>
<sequence length="223" mass="24526">MERHEPSPRPRRTDPDRRERILDAALDVLAEHGVAGTTHRRIAAHADVPLGSVTYHFSGLAELRAQAFARYVEIQSAVFRNRFAGVETREQLVEALTDLVREGPARHRSAVLGFELHLAALRDPELRTLTERWTGASRAVLGRFTDPDDAARLDALLEGTILHTLLATAPEPRERTRAAIDRTLGPARGPFSRPSPGRDGPEPPVPARPVPTPHGSHPSRSST</sequence>
<dbReference type="GO" id="GO:0003700">
    <property type="term" value="F:DNA-binding transcription factor activity"/>
    <property type="evidence" value="ECO:0007669"/>
    <property type="project" value="TreeGrafter"/>
</dbReference>
<dbReference type="GO" id="GO:0000976">
    <property type="term" value="F:transcription cis-regulatory region binding"/>
    <property type="evidence" value="ECO:0007669"/>
    <property type="project" value="TreeGrafter"/>
</dbReference>
<dbReference type="Proteomes" id="UP000253741">
    <property type="component" value="Unassembled WGS sequence"/>
</dbReference>
<dbReference type="PROSITE" id="PS50977">
    <property type="entry name" value="HTH_TETR_2"/>
    <property type="match status" value="1"/>
</dbReference>
<gene>
    <name evidence="5" type="ORF">DVH02_25315</name>
</gene>
<organism evidence="5 6">
    <name type="scientific">Streptomyces corynorhini</name>
    <dbReference type="NCBI Taxonomy" id="2282652"/>
    <lineage>
        <taxon>Bacteria</taxon>
        <taxon>Bacillati</taxon>
        <taxon>Actinomycetota</taxon>
        <taxon>Actinomycetes</taxon>
        <taxon>Kitasatosporales</taxon>
        <taxon>Streptomycetaceae</taxon>
        <taxon>Streptomyces</taxon>
    </lineage>
</organism>
<dbReference type="Pfam" id="PF17940">
    <property type="entry name" value="TetR_C_31"/>
    <property type="match status" value="1"/>
</dbReference>
<evidence type="ECO:0000256" key="1">
    <source>
        <dbReference type="ARBA" id="ARBA00023125"/>
    </source>
</evidence>
<dbReference type="RefSeq" id="WP_114626161.1">
    <property type="nucleotide sequence ID" value="NZ_QQNA01000223.1"/>
</dbReference>
<accession>A0A370B4X3</accession>
<feature type="region of interest" description="Disordered" evidence="3">
    <location>
        <begin position="180"/>
        <end position="223"/>
    </location>
</feature>
<dbReference type="SUPFAM" id="SSF48498">
    <property type="entry name" value="Tetracyclin repressor-like, C-terminal domain"/>
    <property type="match status" value="1"/>
</dbReference>
<dbReference type="PANTHER" id="PTHR30055:SF231">
    <property type="entry name" value="TRANSCRIPTIONAL REGULATORY PROTEIN (PROBABLY DEOR-FAMILY)-RELATED"/>
    <property type="match status" value="1"/>
</dbReference>
<evidence type="ECO:0000256" key="3">
    <source>
        <dbReference type="SAM" id="MobiDB-lite"/>
    </source>
</evidence>
<dbReference type="Gene3D" id="1.10.357.10">
    <property type="entry name" value="Tetracycline Repressor, domain 2"/>
    <property type="match status" value="1"/>
</dbReference>
<keyword evidence="6" id="KW-1185">Reference proteome</keyword>
<protein>
    <submittedName>
        <fullName evidence="5">TetR family transcriptional regulator</fullName>
    </submittedName>
</protein>
<evidence type="ECO:0000313" key="5">
    <source>
        <dbReference type="EMBL" id="RDG35429.1"/>
    </source>
</evidence>
<dbReference type="InterPro" id="IPR041583">
    <property type="entry name" value="TetR_C_31"/>
</dbReference>
<feature type="DNA-binding region" description="H-T-H motif" evidence="2">
    <location>
        <begin position="38"/>
        <end position="57"/>
    </location>
</feature>
<dbReference type="EMBL" id="QQNA01000223">
    <property type="protein sequence ID" value="RDG35429.1"/>
    <property type="molecule type" value="Genomic_DNA"/>
</dbReference>
<reference evidence="5 6" key="1">
    <citation type="submission" date="2018-07" db="EMBL/GenBank/DDBJ databases">
        <title>Streptomyces species from bats.</title>
        <authorList>
            <person name="Dunlap C."/>
        </authorList>
    </citation>
    <scope>NUCLEOTIDE SEQUENCE [LARGE SCALE GENOMIC DNA]</scope>
    <source>
        <strain evidence="5 6">AC230</strain>
    </source>
</reference>
<feature type="domain" description="HTH tetR-type" evidence="4">
    <location>
        <begin position="15"/>
        <end position="75"/>
    </location>
</feature>
<evidence type="ECO:0000259" key="4">
    <source>
        <dbReference type="PROSITE" id="PS50977"/>
    </source>
</evidence>
<dbReference type="Pfam" id="PF00440">
    <property type="entry name" value="TetR_N"/>
    <property type="match status" value="1"/>
</dbReference>
<dbReference type="InterPro" id="IPR050109">
    <property type="entry name" value="HTH-type_TetR-like_transc_reg"/>
</dbReference>
<name>A0A370B4X3_9ACTN</name>
<comment type="caution">
    <text evidence="5">The sequence shown here is derived from an EMBL/GenBank/DDBJ whole genome shotgun (WGS) entry which is preliminary data.</text>
</comment>
<dbReference type="OrthoDB" id="6929199at2"/>